<dbReference type="PANTHER" id="PTHR45688:SF3">
    <property type="entry name" value="ALANINE--GLYOXYLATE AMINOTRANSFERASE 2, MITOCHONDRIAL"/>
    <property type="match status" value="1"/>
</dbReference>
<evidence type="ECO:0000256" key="1">
    <source>
        <dbReference type="ARBA" id="ARBA00001933"/>
    </source>
</evidence>
<comment type="catalytic activity">
    <reaction evidence="8">
        <text>glyoxylate + L-alanine = glycine + pyruvate</text>
        <dbReference type="Rhea" id="RHEA:24248"/>
        <dbReference type="ChEBI" id="CHEBI:15361"/>
        <dbReference type="ChEBI" id="CHEBI:36655"/>
        <dbReference type="ChEBI" id="CHEBI:57305"/>
        <dbReference type="ChEBI" id="CHEBI:57972"/>
        <dbReference type="EC" id="2.6.1.44"/>
    </reaction>
    <physiologicalReaction direction="left-to-right" evidence="8">
        <dbReference type="Rhea" id="RHEA:24249"/>
    </physiologicalReaction>
</comment>
<evidence type="ECO:0000256" key="30">
    <source>
        <dbReference type="ARBA" id="ARBA00048500"/>
    </source>
</evidence>
<dbReference type="EC" id="2.6.1.18" evidence="25"/>
<evidence type="ECO:0000256" key="24">
    <source>
        <dbReference type="ARBA" id="ARBA00043826"/>
    </source>
</evidence>
<evidence type="ECO:0000256" key="14">
    <source>
        <dbReference type="ARBA" id="ARBA00042669"/>
    </source>
</evidence>
<comment type="catalytic activity">
    <reaction evidence="21">
        <text>L-ornithine + pyruvate = 5-amino-2-oxopentanoate + L-alanine</text>
        <dbReference type="Rhea" id="RHEA:77327"/>
        <dbReference type="ChEBI" id="CHEBI:15361"/>
        <dbReference type="ChEBI" id="CHEBI:46911"/>
        <dbReference type="ChEBI" id="CHEBI:57972"/>
        <dbReference type="ChEBI" id="CHEBI:58802"/>
    </reaction>
</comment>
<keyword evidence="37" id="KW-1185">Reference proteome</keyword>
<evidence type="ECO:0000256" key="21">
    <source>
        <dbReference type="ARBA" id="ARBA00043777"/>
    </source>
</evidence>
<comment type="function">
    <text evidence="35">Multifunctional aminotransferase with a broad substrate specificity. Catalyzes the conversion of glyoxylate to glycine using alanine as the amino donor. Catalyzes metabolism of not L- but the D-isomer of D-beta-aminoisobutyric acid to generate 2-methyl-3-oxopropanoate and alanine. Catalyzes the transfer of the amino group from beta-alanine to pyruvate to yield L-alanine and 3-oxopropanoate. Can metabolize NG-monomethyl-L-arginine (NMMA), asymmetric NG,NG-dimethyl-L-arginine (ADMA) and symmetric NG,N'G-dimethyl-L-arginine (SDMA). ADMA is a potent inhibitor of nitric-oxide (NO) synthase, and this activity provides mechanism through which the kidney regulates blood pressure.</text>
</comment>
<dbReference type="EC" id="2.6.1.40" evidence="9"/>
<evidence type="ECO:0000256" key="26">
    <source>
        <dbReference type="ARBA" id="ARBA00044257"/>
    </source>
</evidence>
<comment type="catalytic activity">
    <reaction evidence="20">
        <text>N(omega)-methyl-L-arginine + pyruvate = 5-(3-methylguanidino)-2-oxopentanoate + L-alanine</text>
        <dbReference type="Rhea" id="RHEA:77319"/>
        <dbReference type="ChEBI" id="CHEBI:15361"/>
        <dbReference type="ChEBI" id="CHEBI:57972"/>
        <dbReference type="ChEBI" id="CHEBI:114953"/>
        <dbReference type="ChEBI" id="CHEBI:197314"/>
    </reaction>
</comment>
<name>A0AA35X3E9_GEOBA</name>
<comment type="catalytic activity">
    <reaction evidence="23">
        <text>3-oxopropanoate + L-alanine = beta-alanine + pyruvate</text>
        <dbReference type="Rhea" id="RHEA:14077"/>
        <dbReference type="ChEBI" id="CHEBI:15361"/>
        <dbReference type="ChEBI" id="CHEBI:33190"/>
        <dbReference type="ChEBI" id="CHEBI:57966"/>
        <dbReference type="ChEBI" id="CHEBI:57972"/>
        <dbReference type="EC" id="2.6.1.18"/>
    </reaction>
    <physiologicalReaction direction="right-to-left" evidence="23">
        <dbReference type="Rhea" id="RHEA:14079"/>
    </physiologicalReaction>
</comment>
<comment type="catalytic activity">
    <reaction evidence="19">
        <text>2-oxobutanoate + L-alanine = (2S)-2-aminobutanoate + pyruvate</text>
        <dbReference type="Rhea" id="RHEA:77355"/>
        <dbReference type="ChEBI" id="CHEBI:15361"/>
        <dbReference type="ChEBI" id="CHEBI:16763"/>
        <dbReference type="ChEBI" id="CHEBI:57972"/>
        <dbReference type="ChEBI" id="CHEBI:74359"/>
        <dbReference type="EC" id="2.6.1.44"/>
    </reaction>
</comment>
<evidence type="ECO:0000256" key="5">
    <source>
        <dbReference type="ARBA" id="ARBA00013049"/>
    </source>
</evidence>
<comment type="catalytic activity">
    <reaction evidence="30">
        <text>2-oxohexanoate + N(omega),N(omega)-dimethyl-L-arginine = L-2-aminohexanoate + 5-(3,3-dimethylguanidino)-2-oxopentanoate</text>
        <dbReference type="Rhea" id="RHEA:77363"/>
        <dbReference type="ChEBI" id="CHEBI:35177"/>
        <dbReference type="ChEBI" id="CHEBI:58326"/>
        <dbReference type="ChEBI" id="CHEBI:58455"/>
        <dbReference type="ChEBI" id="CHEBI:197301"/>
    </reaction>
</comment>
<comment type="catalytic activity">
    <reaction evidence="18">
        <text>N(omega),N(omega)-dimethyl-L-arginine + oxaloacetate = 5-(3,3-dimethylguanidino)-2-oxopentanoate + L-aspartate</text>
        <dbReference type="Rhea" id="RHEA:77343"/>
        <dbReference type="ChEBI" id="CHEBI:16452"/>
        <dbReference type="ChEBI" id="CHEBI:29991"/>
        <dbReference type="ChEBI" id="CHEBI:58326"/>
        <dbReference type="ChEBI" id="CHEBI:197301"/>
    </reaction>
</comment>
<evidence type="ECO:0000256" key="4">
    <source>
        <dbReference type="ARBA" id="ARBA00011881"/>
    </source>
</evidence>
<evidence type="ECO:0000256" key="20">
    <source>
        <dbReference type="ARBA" id="ARBA00043758"/>
    </source>
</evidence>
<dbReference type="EMBL" id="CASHTH010003280">
    <property type="protein sequence ID" value="CAI8042684.1"/>
    <property type="molecule type" value="Genomic_DNA"/>
</dbReference>
<comment type="catalytic activity">
    <reaction evidence="31">
        <text>N(omega),N(omega)-dimethyl-L-arginine + 2-oxobutanoate = 5-(3,3-dimethylguanidino)-2-oxopentanoate + (2S)-2-aminobutanoate</text>
        <dbReference type="Rhea" id="RHEA:77351"/>
        <dbReference type="ChEBI" id="CHEBI:16763"/>
        <dbReference type="ChEBI" id="CHEBI:58326"/>
        <dbReference type="ChEBI" id="CHEBI:74359"/>
        <dbReference type="ChEBI" id="CHEBI:197301"/>
    </reaction>
</comment>
<evidence type="ECO:0000256" key="35">
    <source>
        <dbReference type="ARBA" id="ARBA00058068"/>
    </source>
</evidence>
<protein>
    <recommendedName>
        <fullName evidence="10">Alanine--glyoxylate aminotransferase 2, mitochondrial</fullName>
        <ecNumber evidence="25">2.6.1.18</ecNumber>
        <ecNumber evidence="9">2.6.1.40</ecNumber>
        <ecNumber evidence="5">2.6.1.44</ecNumber>
    </recommendedName>
    <alternativeName>
        <fullName evidence="11">(R)-3-amino-2-methylpropionate--pyruvate transaminase</fullName>
    </alternativeName>
    <alternativeName>
        <fullName evidence="13">Beta-ALAAT II</fullName>
    </alternativeName>
    <alternativeName>
        <fullName evidence="14">Beta-alanine-pyruvate aminotransferase</fullName>
    </alternativeName>
    <alternativeName>
        <fullName evidence="27">D-3-aminoisobutyrate-pyruvate aminotransferase</fullName>
    </alternativeName>
    <alternativeName>
        <fullName evidence="12">D-AIBAT</fullName>
    </alternativeName>
    <alternativeName>
        <fullName evidence="26">D-beta-aminoisobutyrate-pyruvate aminotransferase</fullName>
    </alternativeName>
</protein>
<dbReference type="GO" id="GO:0030170">
    <property type="term" value="F:pyridoxal phosphate binding"/>
    <property type="evidence" value="ECO:0007669"/>
    <property type="project" value="InterPro"/>
</dbReference>
<accession>A0AA35X3E9</accession>
<comment type="catalytic activity">
    <reaction evidence="34">
        <text>N(omega),N('omega)-dimethyl-L-arginine + glyoxylate = 5-(3,3'-dimethylguanidino)-2-oxopentanoate + glycine</text>
        <dbReference type="Rhea" id="RHEA:77315"/>
        <dbReference type="ChEBI" id="CHEBI:36655"/>
        <dbReference type="ChEBI" id="CHEBI:57305"/>
        <dbReference type="ChEBI" id="CHEBI:197308"/>
        <dbReference type="ChEBI" id="CHEBI:197310"/>
    </reaction>
</comment>
<evidence type="ECO:0000313" key="37">
    <source>
        <dbReference type="Proteomes" id="UP001174909"/>
    </source>
</evidence>
<evidence type="ECO:0000256" key="9">
    <source>
        <dbReference type="ARBA" id="ARBA00039130"/>
    </source>
</evidence>
<evidence type="ECO:0000256" key="25">
    <source>
        <dbReference type="ARBA" id="ARBA00044055"/>
    </source>
</evidence>
<keyword evidence="7" id="KW-0808">Transferase</keyword>
<comment type="catalytic activity">
    <reaction evidence="22">
        <text>N(omega),N('omega)-dimethyl-L-arginine + pyruvate = 5-(3,3'-dimethylguanidino)-2-oxopentanoate + L-alanine</text>
        <dbReference type="Rhea" id="RHEA:77307"/>
        <dbReference type="ChEBI" id="CHEBI:15361"/>
        <dbReference type="ChEBI" id="CHEBI:57972"/>
        <dbReference type="ChEBI" id="CHEBI:197308"/>
        <dbReference type="ChEBI" id="CHEBI:197310"/>
    </reaction>
</comment>
<dbReference type="AlphaFoldDB" id="A0AA35X3E9"/>
<evidence type="ECO:0000256" key="12">
    <source>
        <dbReference type="ARBA" id="ARBA00041845"/>
    </source>
</evidence>
<comment type="cofactor">
    <cofactor evidence="1">
        <name>pyridoxal 5'-phosphate</name>
        <dbReference type="ChEBI" id="CHEBI:597326"/>
    </cofactor>
</comment>
<dbReference type="PANTHER" id="PTHR45688">
    <property type="match status" value="1"/>
</dbReference>
<dbReference type="SUPFAM" id="SSF53383">
    <property type="entry name" value="PLP-dependent transferases"/>
    <property type="match status" value="1"/>
</dbReference>
<evidence type="ECO:0000256" key="27">
    <source>
        <dbReference type="ARBA" id="ARBA00044258"/>
    </source>
</evidence>
<comment type="similarity">
    <text evidence="3">Belongs to the class-III pyridoxal-phosphate-dependent aminotransferase family.</text>
</comment>
<dbReference type="GO" id="GO:0047305">
    <property type="term" value="F:(R)-3-amino-2-methylpropionate-pyruvate transaminase activity"/>
    <property type="evidence" value="ECO:0007669"/>
    <property type="project" value="UniProtKB-EC"/>
</dbReference>
<comment type="catalytic activity">
    <reaction evidence="15">
        <text>N(omega),N(omega)-dimethyl-L-arginine + pyruvate = 5-(3,3-dimethylguanidino)-2-oxopentanoate + L-alanine</text>
        <dbReference type="Rhea" id="RHEA:77303"/>
        <dbReference type="ChEBI" id="CHEBI:15361"/>
        <dbReference type="ChEBI" id="CHEBI:57972"/>
        <dbReference type="ChEBI" id="CHEBI:58326"/>
        <dbReference type="ChEBI" id="CHEBI:197301"/>
    </reaction>
</comment>
<evidence type="ECO:0000256" key="3">
    <source>
        <dbReference type="ARBA" id="ARBA00008954"/>
    </source>
</evidence>
<evidence type="ECO:0000256" key="33">
    <source>
        <dbReference type="ARBA" id="ARBA00048916"/>
    </source>
</evidence>
<keyword evidence="6 36" id="KW-0032">Aminotransferase</keyword>
<evidence type="ECO:0000313" key="36">
    <source>
        <dbReference type="EMBL" id="CAI8042684.1"/>
    </source>
</evidence>
<gene>
    <name evidence="36" type="ORF">GBAR_LOCUS23666</name>
</gene>
<dbReference type="GO" id="GO:0008453">
    <property type="term" value="F:alanine-glyoxylate transaminase activity"/>
    <property type="evidence" value="ECO:0007669"/>
    <property type="project" value="UniProtKB-EC"/>
</dbReference>
<dbReference type="Pfam" id="PF00202">
    <property type="entry name" value="Aminotran_3"/>
    <property type="match status" value="1"/>
</dbReference>
<proteinExistence type="inferred from homology"/>
<comment type="catalytic activity">
    <reaction evidence="33">
        <text>oxaloacetate + L-alanine = L-aspartate + pyruvate</text>
        <dbReference type="Rhea" id="RHEA:77347"/>
        <dbReference type="ChEBI" id="CHEBI:15361"/>
        <dbReference type="ChEBI" id="CHEBI:16452"/>
        <dbReference type="ChEBI" id="CHEBI:29991"/>
        <dbReference type="ChEBI" id="CHEBI:57972"/>
    </reaction>
</comment>
<evidence type="ECO:0000256" key="29">
    <source>
        <dbReference type="ARBA" id="ARBA00048264"/>
    </source>
</evidence>
<evidence type="ECO:0000256" key="17">
    <source>
        <dbReference type="ARBA" id="ARBA00043726"/>
    </source>
</evidence>
<evidence type="ECO:0000256" key="31">
    <source>
        <dbReference type="ARBA" id="ARBA00048560"/>
    </source>
</evidence>
<evidence type="ECO:0000256" key="13">
    <source>
        <dbReference type="ARBA" id="ARBA00042611"/>
    </source>
</evidence>
<comment type="subunit">
    <text evidence="4">Homotetramer.</text>
</comment>
<evidence type="ECO:0000256" key="10">
    <source>
        <dbReference type="ARBA" id="ARBA00039862"/>
    </source>
</evidence>
<evidence type="ECO:0000256" key="11">
    <source>
        <dbReference type="ARBA" id="ARBA00041662"/>
    </source>
</evidence>
<evidence type="ECO:0000256" key="7">
    <source>
        <dbReference type="ARBA" id="ARBA00022679"/>
    </source>
</evidence>
<evidence type="ECO:0000256" key="32">
    <source>
        <dbReference type="ARBA" id="ARBA00048760"/>
    </source>
</evidence>
<evidence type="ECO:0000256" key="16">
    <source>
        <dbReference type="ARBA" id="ARBA00043679"/>
    </source>
</evidence>
<comment type="catalytic activity">
    <reaction evidence="16">
        <text>(2S)-2-aminobutanoate + glyoxylate = 2-oxobutanoate + glycine</text>
        <dbReference type="Rhea" id="RHEA:77339"/>
        <dbReference type="ChEBI" id="CHEBI:16763"/>
        <dbReference type="ChEBI" id="CHEBI:36655"/>
        <dbReference type="ChEBI" id="CHEBI:57305"/>
        <dbReference type="ChEBI" id="CHEBI:74359"/>
    </reaction>
</comment>
<organism evidence="36 37">
    <name type="scientific">Geodia barretti</name>
    <name type="common">Barrett's horny sponge</name>
    <dbReference type="NCBI Taxonomy" id="519541"/>
    <lineage>
        <taxon>Eukaryota</taxon>
        <taxon>Metazoa</taxon>
        <taxon>Porifera</taxon>
        <taxon>Demospongiae</taxon>
        <taxon>Heteroscleromorpha</taxon>
        <taxon>Tetractinellida</taxon>
        <taxon>Astrophorina</taxon>
        <taxon>Geodiidae</taxon>
        <taxon>Geodia</taxon>
    </lineage>
</organism>
<dbReference type="EC" id="2.6.1.44" evidence="5"/>
<dbReference type="InterPro" id="IPR015422">
    <property type="entry name" value="PyrdxlP-dep_Trfase_small"/>
</dbReference>
<evidence type="ECO:0000256" key="15">
    <source>
        <dbReference type="ARBA" id="ARBA00043669"/>
    </source>
</evidence>
<sequence length="119" mass="12976">MATIEVIESEGLVTNAADRGRQLRDGLEGLKDKYPLMGDVRGMGLMQAIEMVGPDKTPSPEAVARLFELTKQNGLLIGKGGLMGNVIRITPALNVTRDHVDEALDRLDRSLAQMGRNFE</sequence>
<evidence type="ECO:0000256" key="22">
    <source>
        <dbReference type="ARBA" id="ARBA00043798"/>
    </source>
</evidence>
<dbReference type="InterPro" id="IPR005814">
    <property type="entry name" value="Aminotrans_3"/>
</dbReference>
<comment type="catalytic activity">
    <reaction evidence="17">
        <text>(R)-3-amino-2-methylpropanoate + pyruvate = 2-methyl-3-oxopropanoate + L-alanine</text>
        <dbReference type="Rhea" id="RHEA:18393"/>
        <dbReference type="ChEBI" id="CHEBI:15361"/>
        <dbReference type="ChEBI" id="CHEBI:57700"/>
        <dbReference type="ChEBI" id="CHEBI:57731"/>
        <dbReference type="ChEBI" id="CHEBI:57972"/>
        <dbReference type="EC" id="2.6.1.40"/>
    </reaction>
    <physiologicalReaction direction="left-to-right" evidence="17">
        <dbReference type="Rhea" id="RHEA:18394"/>
    </physiologicalReaction>
</comment>
<evidence type="ECO:0000256" key="28">
    <source>
        <dbReference type="ARBA" id="ARBA00047892"/>
    </source>
</evidence>
<evidence type="ECO:0000256" key="2">
    <source>
        <dbReference type="ARBA" id="ARBA00004173"/>
    </source>
</evidence>
<evidence type="ECO:0000256" key="23">
    <source>
        <dbReference type="ARBA" id="ARBA00043825"/>
    </source>
</evidence>
<dbReference type="Proteomes" id="UP001174909">
    <property type="component" value="Unassembled WGS sequence"/>
</dbReference>
<dbReference type="GO" id="GO:0005739">
    <property type="term" value="C:mitochondrion"/>
    <property type="evidence" value="ECO:0007669"/>
    <property type="project" value="UniProtKB-SubCell"/>
</dbReference>
<evidence type="ECO:0000256" key="18">
    <source>
        <dbReference type="ARBA" id="ARBA00043749"/>
    </source>
</evidence>
<reference evidence="36" key="1">
    <citation type="submission" date="2023-03" db="EMBL/GenBank/DDBJ databases">
        <authorList>
            <person name="Steffen K."/>
            <person name="Cardenas P."/>
        </authorList>
    </citation>
    <scope>NUCLEOTIDE SEQUENCE</scope>
</reference>
<dbReference type="InterPro" id="IPR015424">
    <property type="entry name" value="PyrdxlP-dep_Trfase"/>
</dbReference>
<comment type="catalytic activity">
    <reaction evidence="29">
        <text>L-ornithine + glyoxylate = 5-amino-2-oxopentanoate + glycine</text>
        <dbReference type="Rhea" id="RHEA:77331"/>
        <dbReference type="ChEBI" id="CHEBI:36655"/>
        <dbReference type="ChEBI" id="CHEBI:46911"/>
        <dbReference type="ChEBI" id="CHEBI:57305"/>
        <dbReference type="ChEBI" id="CHEBI:58802"/>
    </reaction>
</comment>
<comment type="subcellular location">
    <subcellularLocation>
        <location evidence="2">Mitochondrion</location>
    </subcellularLocation>
</comment>
<evidence type="ECO:0000256" key="34">
    <source>
        <dbReference type="ARBA" id="ARBA00049480"/>
    </source>
</evidence>
<evidence type="ECO:0000256" key="6">
    <source>
        <dbReference type="ARBA" id="ARBA00022576"/>
    </source>
</evidence>
<comment type="catalytic activity">
    <reaction evidence="28">
        <text>N(omega),N(omega)-dimethyl-L-arginine + glyoxylate = 5-(3,3-dimethylguanidino)-2-oxopentanoate + glycine</text>
        <dbReference type="Rhea" id="RHEA:77311"/>
        <dbReference type="ChEBI" id="CHEBI:36655"/>
        <dbReference type="ChEBI" id="CHEBI:57305"/>
        <dbReference type="ChEBI" id="CHEBI:58326"/>
        <dbReference type="ChEBI" id="CHEBI:197301"/>
    </reaction>
</comment>
<dbReference type="GO" id="GO:0016223">
    <property type="term" value="F:beta-alanine:pyruvate transaminase activity"/>
    <property type="evidence" value="ECO:0007669"/>
    <property type="project" value="UniProtKB-EC"/>
</dbReference>
<evidence type="ECO:0000256" key="19">
    <source>
        <dbReference type="ARBA" id="ARBA00043751"/>
    </source>
</evidence>
<comment type="catalytic activity">
    <reaction evidence="24">
        <text>2-oxopentanoate + N(omega),N(omega)-dimethyl-L-arginine = 5-(3,3-dimethylguanidino)-2-oxopentanoate + L-2-aminopentanoate</text>
        <dbReference type="Rhea" id="RHEA:77359"/>
        <dbReference type="ChEBI" id="CHEBI:28644"/>
        <dbReference type="ChEBI" id="CHEBI:58326"/>
        <dbReference type="ChEBI" id="CHEBI:58441"/>
        <dbReference type="ChEBI" id="CHEBI:197301"/>
    </reaction>
</comment>
<comment type="caution">
    <text evidence="36">The sequence shown here is derived from an EMBL/GenBank/DDBJ whole genome shotgun (WGS) entry which is preliminary data.</text>
</comment>
<dbReference type="Gene3D" id="3.90.1150.10">
    <property type="entry name" value="Aspartate Aminotransferase, domain 1"/>
    <property type="match status" value="1"/>
</dbReference>
<evidence type="ECO:0000256" key="8">
    <source>
        <dbReference type="ARBA" id="ARBA00033660"/>
    </source>
</evidence>
<comment type="catalytic activity">
    <reaction evidence="32">
        <text>N(omega)-methyl-L-arginine + glyoxylate = 5-(3-methylguanidino)-2-oxopentanoate + glycine</text>
        <dbReference type="Rhea" id="RHEA:77323"/>
        <dbReference type="ChEBI" id="CHEBI:36655"/>
        <dbReference type="ChEBI" id="CHEBI:57305"/>
        <dbReference type="ChEBI" id="CHEBI:114953"/>
        <dbReference type="ChEBI" id="CHEBI:197314"/>
    </reaction>
</comment>